<evidence type="ECO:0000256" key="6">
    <source>
        <dbReference type="ARBA" id="ARBA00022695"/>
    </source>
</evidence>
<dbReference type="EMBL" id="DXDA01000018">
    <property type="protein sequence ID" value="HIY68154.1"/>
    <property type="molecule type" value="Genomic_DNA"/>
</dbReference>
<name>A0A9D1YYE0_9BACT</name>
<dbReference type="InterPro" id="IPR005248">
    <property type="entry name" value="NadD/NMNAT"/>
</dbReference>
<evidence type="ECO:0000256" key="12">
    <source>
        <dbReference type="PROSITE-ProRule" id="PRU00339"/>
    </source>
</evidence>
<sequence>MKREMLYFGSFNPIHKGHIALAEYVLDQGLCDEVALIVSPQSPYKEAGELAPELDRFEMAEIACRASKHPDRIKPSVVEFLLPKPSYTIDTLRYLQENFGSEMEFSVLMGGDQIAGLKGWKEYEKVLEYPIYVYPRRGEETGGFEGRITLLDGAPLQEFAATDVRERIARGEDVSTLLDPGVLDYIRKKGLWSPATRIAALTARITERPGNVELLLERGKLHYRMGEWGPALNDFNAVLRIDAAHVEAQQFAQMVQEILEFRYKDIYNP</sequence>
<proteinExistence type="inferred from homology"/>
<dbReference type="GO" id="GO:0009435">
    <property type="term" value="P:NAD+ biosynthetic process"/>
    <property type="evidence" value="ECO:0007669"/>
    <property type="project" value="UniProtKB-UniRule"/>
</dbReference>
<dbReference type="Pfam" id="PF01467">
    <property type="entry name" value="CTP_transf_like"/>
    <property type="match status" value="1"/>
</dbReference>
<keyword evidence="7 11" id="KW-0547">Nucleotide-binding</keyword>
<dbReference type="NCBIfam" id="TIGR00125">
    <property type="entry name" value="cyt_tran_rel"/>
    <property type="match status" value="1"/>
</dbReference>
<evidence type="ECO:0000259" key="13">
    <source>
        <dbReference type="Pfam" id="PF01467"/>
    </source>
</evidence>
<evidence type="ECO:0000256" key="9">
    <source>
        <dbReference type="ARBA" id="ARBA00023027"/>
    </source>
</evidence>
<dbReference type="SUPFAM" id="SSF52374">
    <property type="entry name" value="Nucleotidylyl transferase"/>
    <property type="match status" value="1"/>
</dbReference>
<dbReference type="GO" id="GO:0004515">
    <property type="term" value="F:nicotinate-nucleotide adenylyltransferase activity"/>
    <property type="evidence" value="ECO:0007669"/>
    <property type="project" value="UniProtKB-UniRule"/>
</dbReference>
<comment type="caution">
    <text evidence="14">The sequence shown here is derived from an EMBL/GenBank/DDBJ whole genome shotgun (WGS) entry which is preliminary data.</text>
</comment>
<dbReference type="InterPro" id="IPR011990">
    <property type="entry name" value="TPR-like_helical_dom_sf"/>
</dbReference>
<evidence type="ECO:0000256" key="11">
    <source>
        <dbReference type="HAMAP-Rule" id="MF_00244"/>
    </source>
</evidence>
<keyword evidence="9 11" id="KW-0520">NAD</keyword>
<dbReference type="CDD" id="cd02165">
    <property type="entry name" value="NMNAT"/>
    <property type="match status" value="1"/>
</dbReference>
<dbReference type="GO" id="GO:0005524">
    <property type="term" value="F:ATP binding"/>
    <property type="evidence" value="ECO:0007669"/>
    <property type="project" value="UniProtKB-KW"/>
</dbReference>
<comment type="catalytic activity">
    <reaction evidence="10 11">
        <text>nicotinate beta-D-ribonucleotide + ATP + H(+) = deamido-NAD(+) + diphosphate</text>
        <dbReference type="Rhea" id="RHEA:22860"/>
        <dbReference type="ChEBI" id="CHEBI:15378"/>
        <dbReference type="ChEBI" id="CHEBI:30616"/>
        <dbReference type="ChEBI" id="CHEBI:33019"/>
        <dbReference type="ChEBI" id="CHEBI:57502"/>
        <dbReference type="ChEBI" id="CHEBI:58437"/>
        <dbReference type="EC" id="2.7.7.18"/>
    </reaction>
</comment>
<comment type="function">
    <text evidence="1 11">Catalyzes the reversible adenylation of nicotinate mononucleotide (NaMN) to nicotinic acid adenine dinucleotide (NaAD).</text>
</comment>
<feature type="repeat" description="TPR" evidence="12">
    <location>
        <begin position="212"/>
        <end position="245"/>
    </location>
</feature>
<evidence type="ECO:0000256" key="2">
    <source>
        <dbReference type="ARBA" id="ARBA00005019"/>
    </source>
</evidence>
<reference evidence="14" key="2">
    <citation type="submission" date="2021-04" db="EMBL/GenBank/DDBJ databases">
        <authorList>
            <person name="Gilroy R."/>
        </authorList>
    </citation>
    <scope>NUCLEOTIDE SEQUENCE</scope>
    <source>
        <strain evidence="14">5134</strain>
    </source>
</reference>
<organism evidence="14 15">
    <name type="scientific">Candidatus Alistipes intestinigallinarum</name>
    <dbReference type="NCBI Taxonomy" id="2838440"/>
    <lineage>
        <taxon>Bacteria</taxon>
        <taxon>Pseudomonadati</taxon>
        <taxon>Bacteroidota</taxon>
        <taxon>Bacteroidia</taxon>
        <taxon>Bacteroidales</taxon>
        <taxon>Rikenellaceae</taxon>
        <taxon>Alistipes</taxon>
    </lineage>
</organism>
<dbReference type="HAMAP" id="MF_00244">
    <property type="entry name" value="NaMN_adenylyltr"/>
    <property type="match status" value="1"/>
</dbReference>
<dbReference type="InterPro" id="IPR004821">
    <property type="entry name" value="Cyt_trans-like"/>
</dbReference>
<evidence type="ECO:0000256" key="4">
    <source>
        <dbReference type="ARBA" id="ARBA00022642"/>
    </source>
</evidence>
<evidence type="ECO:0000256" key="3">
    <source>
        <dbReference type="ARBA" id="ARBA00009014"/>
    </source>
</evidence>
<dbReference type="Gene3D" id="3.40.50.620">
    <property type="entry name" value="HUPs"/>
    <property type="match status" value="1"/>
</dbReference>
<keyword evidence="8 11" id="KW-0067">ATP-binding</keyword>
<keyword evidence="6 11" id="KW-0548">Nucleotidyltransferase</keyword>
<evidence type="ECO:0000256" key="5">
    <source>
        <dbReference type="ARBA" id="ARBA00022679"/>
    </source>
</evidence>
<evidence type="ECO:0000256" key="7">
    <source>
        <dbReference type="ARBA" id="ARBA00022741"/>
    </source>
</evidence>
<dbReference type="InterPro" id="IPR014729">
    <property type="entry name" value="Rossmann-like_a/b/a_fold"/>
</dbReference>
<gene>
    <name evidence="11" type="primary">nadD</name>
    <name evidence="14" type="ORF">H9828_01910</name>
</gene>
<comment type="similarity">
    <text evidence="3 11">Belongs to the NadD family.</text>
</comment>
<dbReference type="EC" id="2.7.7.18" evidence="11"/>
<keyword evidence="12" id="KW-0802">TPR repeat</keyword>
<evidence type="ECO:0000256" key="8">
    <source>
        <dbReference type="ARBA" id="ARBA00022840"/>
    </source>
</evidence>
<comment type="pathway">
    <text evidence="2 11">Cofactor biosynthesis; NAD(+) biosynthesis; deamido-NAD(+) from nicotinate D-ribonucleotide: step 1/1.</text>
</comment>
<dbReference type="PROSITE" id="PS50005">
    <property type="entry name" value="TPR"/>
    <property type="match status" value="1"/>
</dbReference>
<keyword evidence="5 11" id="KW-0808">Transferase</keyword>
<evidence type="ECO:0000313" key="14">
    <source>
        <dbReference type="EMBL" id="HIY68154.1"/>
    </source>
</evidence>
<accession>A0A9D1YYE0</accession>
<dbReference type="Gene3D" id="1.25.40.10">
    <property type="entry name" value="Tetratricopeptide repeat domain"/>
    <property type="match status" value="1"/>
</dbReference>
<dbReference type="InterPro" id="IPR019734">
    <property type="entry name" value="TPR_rpt"/>
</dbReference>
<evidence type="ECO:0000256" key="10">
    <source>
        <dbReference type="ARBA" id="ARBA00048721"/>
    </source>
</evidence>
<evidence type="ECO:0000256" key="1">
    <source>
        <dbReference type="ARBA" id="ARBA00002324"/>
    </source>
</evidence>
<dbReference type="Proteomes" id="UP000886844">
    <property type="component" value="Unassembled WGS sequence"/>
</dbReference>
<dbReference type="SUPFAM" id="SSF48452">
    <property type="entry name" value="TPR-like"/>
    <property type="match status" value="1"/>
</dbReference>
<dbReference type="PANTHER" id="PTHR39321">
    <property type="entry name" value="NICOTINATE-NUCLEOTIDE ADENYLYLTRANSFERASE-RELATED"/>
    <property type="match status" value="1"/>
</dbReference>
<protein>
    <recommendedName>
        <fullName evidence="11">Probable nicotinate-nucleotide adenylyltransferase</fullName>
        <ecNumber evidence="11">2.7.7.18</ecNumber>
    </recommendedName>
    <alternativeName>
        <fullName evidence="11">Deamido-NAD(+) diphosphorylase</fullName>
    </alternativeName>
    <alternativeName>
        <fullName evidence="11">Deamido-NAD(+) pyrophosphorylase</fullName>
    </alternativeName>
    <alternativeName>
        <fullName evidence="11">Nicotinate mononucleotide adenylyltransferase</fullName>
        <shortName evidence="11">NaMN adenylyltransferase</shortName>
    </alternativeName>
</protein>
<dbReference type="AlphaFoldDB" id="A0A9D1YYE0"/>
<reference evidence="14" key="1">
    <citation type="journal article" date="2021" name="PeerJ">
        <title>Extensive microbial diversity within the chicken gut microbiome revealed by metagenomics and culture.</title>
        <authorList>
            <person name="Gilroy R."/>
            <person name="Ravi A."/>
            <person name="Getino M."/>
            <person name="Pursley I."/>
            <person name="Horton D.L."/>
            <person name="Alikhan N.F."/>
            <person name="Baker D."/>
            <person name="Gharbi K."/>
            <person name="Hall N."/>
            <person name="Watson M."/>
            <person name="Adriaenssens E.M."/>
            <person name="Foster-Nyarko E."/>
            <person name="Jarju S."/>
            <person name="Secka A."/>
            <person name="Antonio M."/>
            <person name="Oren A."/>
            <person name="Chaudhuri R.R."/>
            <person name="La Ragione R."/>
            <person name="Hildebrand F."/>
            <person name="Pallen M.J."/>
        </authorList>
    </citation>
    <scope>NUCLEOTIDE SEQUENCE</scope>
    <source>
        <strain evidence="14">5134</strain>
    </source>
</reference>
<feature type="domain" description="Cytidyltransferase-like" evidence="13">
    <location>
        <begin position="6"/>
        <end position="167"/>
    </location>
</feature>
<dbReference type="PANTHER" id="PTHR39321:SF3">
    <property type="entry name" value="PHOSPHOPANTETHEINE ADENYLYLTRANSFERASE"/>
    <property type="match status" value="1"/>
</dbReference>
<keyword evidence="4 11" id="KW-0662">Pyridine nucleotide biosynthesis</keyword>
<evidence type="ECO:0000313" key="15">
    <source>
        <dbReference type="Proteomes" id="UP000886844"/>
    </source>
</evidence>